<name>A0A5E4MZ24_9HEMI</name>
<feature type="repeat" description="RCC1" evidence="11">
    <location>
        <begin position="2746"/>
        <end position="2797"/>
    </location>
</feature>
<evidence type="ECO:0000256" key="4">
    <source>
        <dbReference type="ARBA" id="ARBA00012485"/>
    </source>
</evidence>
<dbReference type="InterPro" id="IPR014722">
    <property type="entry name" value="Rib_uL2_dom2"/>
</dbReference>
<dbReference type="Gene3D" id="2.60.120.260">
    <property type="entry name" value="Galactose-binding domain-like"/>
    <property type="match status" value="1"/>
</dbReference>
<comment type="pathway">
    <text evidence="3">Protein modification; protein ubiquitination.</text>
</comment>
<feature type="domain" description="MIB/HERC2" evidence="13">
    <location>
        <begin position="1692"/>
        <end position="1763"/>
    </location>
</feature>
<feature type="repeat" description="RCC1" evidence="11">
    <location>
        <begin position="2694"/>
        <end position="2745"/>
    </location>
</feature>
<feature type="repeat" description="RCC1" evidence="11">
    <location>
        <begin position="3693"/>
        <end position="3744"/>
    </location>
</feature>
<dbReference type="Proteomes" id="UP000325440">
    <property type="component" value="Unassembled WGS sequence"/>
</dbReference>
<dbReference type="InterPro" id="IPR008979">
    <property type="entry name" value="Galactose-bd-like_sf"/>
</dbReference>
<evidence type="ECO:0000256" key="7">
    <source>
        <dbReference type="ARBA" id="ARBA00022679"/>
    </source>
</evidence>
<feature type="repeat" description="RCC1" evidence="11">
    <location>
        <begin position="2800"/>
        <end position="2851"/>
    </location>
</feature>
<keyword evidence="9 10" id="KW-0833">Ubl conjugation pathway</keyword>
<dbReference type="SMART" id="SM00119">
    <property type="entry name" value="HECTc"/>
    <property type="match status" value="1"/>
</dbReference>
<dbReference type="InterPro" id="IPR051625">
    <property type="entry name" value="Signaling_Regulatory_Domain"/>
</dbReference>
<feature type="repeat" description="RCC1" evidence="11">
    <location>
        <begin position="3851"/>
        <end position="3902"/>
    </location>
</feature>
<evidence type="ECO:0000256" key="10">
    <source>
        <dbReference type="PROSITE-ProRule" id="PRU00104"/>
    </source>
</evidence>
<keyword evidence="15" id="KW-1185">Reference proteome</keyword>
<gene>
    <name evidence="14" type="ORF">CINCED_3A000054</name>
</gene>
<evidence type="ECO:0000256" key="6">
    <source>
        <dbReference type="ARBA" id="ARBA00022553"/>
    </source>
</evidence>
<evidence type="ECO:0000256" key="8">
    <source>
        <dbReference type="ARBA" id="ARBA00022737"/>
    </source>
</evidence>
<dbReference type="PANTHER" id="PTHR22872">
    <property type="entry name" value="BTK-BINDING PROTEIN-RELATED"/>
    <property type="match status" value="1"/>
</dbReference>
<dbReference type="InterPro" id="IPR037252">
    <property type="entry name" value="Mib_Herc2_sf"/>
</dbReference>
<dbReference type="Pfam" id="PF25390">
    <property type="entry name" value="WD40_RLD"/>
    <property type="match status" value="2"/>
</dbReference>
<keyword evidence="8" id="KW-0677">Repeat</keyword>
<evidence type="ECO:0000256" key="2">
    <source>
        <dbReference type="ARBA" id="ARBA00004496"/>
    </source>
</evidence>
<proteinExistence type="predicted"/>
<accession>A0A5E4MZ24</accession>
<dbReference type="GO" id="GO:0016567">
    <property type="term" value="P:protein ubiquitination"/>
    <property type="evidence" value="ECO:0007669"/>
    <property type="project" value="UniProtKB-UniPathway"/>
</dbReference>
<evidence type="ECO:0000313" key="15">
    <source>
        <dbReference type="Proteomes" id="UP000325440"/>
    </source>
</evidence>
<dbReference type="Pfam" id="PF11515">
    <property type="entry name" value="Cul7"/>
    <property type="match status" value="1"/>
</dbReference>
<evidence type="ECO:0000256" key="1">
    <source>
        <dbReference type="ARBA" id="ARBA00000885"/>
    </source>
</evidence>
<dbReference type="InterPro" id="IPR009091">
    <property type="entry name" value="RCC1/BLIP-II"/>
</dbReference>
<dbReference type="PROSITE" id="PS51416">
    <property type="entry name" value="MIB_HERC2"/>
    <property type="match status" value="1"/>
</dbReference>
<keyword evidence="6" id="KW-0597">Phosphoprotein</keyword>
<feature type="repeat" description="RCC1" evidence="11">
    <location>
        <begin position="3586"/>
        <end position="3640"/>
    </location>
</feature>
<keyword evidence="5" id="KW-0963">Cytoplasm</keyword>
<feature type="repeat" description="RCC1" evidence="11">
    <location>
        <begin position="3641"/>
        <end position="3692"/>
    </location>
</feature>
<feature type="repeat" description="RCC1" evidence="11">
    <location>
        <begin position="2588"/>
        <end position="2639"/>
    </location>
</feature>
<dbReference type="EC" id="2.3.2.26" evidence="4"/>
<reference evidence="14 15" key="1">
    <citation type="submission" date="2019-08" db="EMBL/GenBank/DDBJ databases">
        <authorList>
            <person name="Alioto T."/>
            <person name="Alioto T."/>
            <person name="Gomez Garrido J."/>
        </authorList>
    </citation>
    <scope>NUCLEOTIDE SEQUENCE [LARGE SCALE GENOMIC DNA]</scope>
</reference>
<dbReference type="InterPro" id="IPR000569">
    <property type="entry name" value="HECT_dom"/>
</dbReference>
<evidence type="ECO:0000259" key="13">
    <source>
        <dbReference type="PROSITE" id="PS51416"/>
    </source>
</evidence>
<dbReference type="Gene3D" id="3.30.2410.10">
    <property type="entry name" value="Hect, E3 ligase catalytic domain"/>
    <property type="match status" value="1"/>
</dbReference>
<dbReference type="OrthoDB" id="239701at2759"/>
<feature type="active site" description="Glycyl thioester intermediate" evidence="10">
    <location>
        <position position="4334"/>
    </location>
</feature>
<feature type="repeat" description="RCC1" evidence="11">
    <location>
        <begin position="3799"/>
        <end position="3850"/>
    </location>
</feature>
<keyword evidence="7" id="KW-0808">Transferase</keyword>
<evidence type="ECO:0000259" key="12">
    <source>
        <dbReference type="PROSITE" id="PS50237"/>
    </source>
</evidence>
<dbReference type="Gene3D" id="2.30.30.30">
    <property type="match status" value="1"/>
</dbReference>
<dbReference type="PROSITE" id="PS50237">
    <property type="entry name" value="HECT"/>
    <property type="match status" value="1"/>
</dbReference>
<dbReference type="SUPFAM" id="SSF63748">
    <property type="entry name" value="Tudor/PWWP/MBT"/>
    <property type="match status" value="1"/>
</dbReference>
<dbReference type="GO" id="GO:0005737">
    <property type="term" value="C:cytoplasm"/>
    <property type="evidence" value="ECO:0007669"/>
    <property type="project" value="UniProtKB-SubCell"/>
</dbReference>
<evidence type="ECO:0000256" key="5">
    <source>
        <dbReference type="ARBA" id="ARBA00022490"/>
    </source>
</evidence>
<dbReference type="Pfam" id="PF06701">
    <property type="entry name" value="MIB_HERC2"/>
    <property type="match status" value="1"/>
</dbReference>
<dbReference type="CDD" id="cd00078">
    <property type="entry name" value="HECTc"/>
    <property type="match status" value="1"/>
</dbReference>
<comment type="subcellular location">
    <subcellularLocation>
        <location evidence="2">Cytoplasm</location>
    </subcellularLocation>
</comment>
<dbReference type="Gene3D" id="2.130.10.30">
    <property type="entry name" value="Regulator of chromosome condensation 1/beta-lactamase-inhibitor protein II"/>
    <property type="match status" value="3"/>
</dbReference>
<dbReference type="GO" id="GO:0009966">
    <property type="term" value="P:regulation of signal transduction"/>
    <property type="evidence" value="ECO:0007669"/>
    <property type="project" value="UniProtKB-ARBA"/>
</dbReference>
<protein>
    <recommendedName>
        <fullName evidence="4">HECT-type E3 ubiquitin transferase</fullName>
        <ecNumber evidence="4">2.3.2.26</ecNumber>
    </recommendedName>
</protein>
<feature type="repeat" description="RCC1" evidence="11">
    <location>
        <begin position="510"/>
        <end position="562"/>
    </location>
</feature>
<dbReference type="SUPFAM" id="SSF49785">
    <property type="entry name" value="Galactose-binding domain-like"/>
    <property type="match status" value="1"/>
</dbReference>
<dbReference type="InterPro" id="IPR000408">
    <property type="entry name" value="Reg_chr_condens"/>
</dbReference>
<evidence type="ECO:0000256" key="11">
    <source>
        <dbReference type="PROSITE-ProRule" id="PRU00235"/>
    </source>
</evidence>
<dbReference type="SMART" id="SM01337">
    <property type="entry name" value="APC10"/>
    <property type="match status" value="1"/>
</dbReference>
<dbReference type="PANTHER" id="PTHR22872:SF2">
    <property type="entry name" value="INHIBITOR OF BRUTON TYROSINE KINASE"/>
    <property type="match status" value="1"/>
</dbReference>
<dbReference type="InterPro" id="IPR035983">
    <property type="entry name" value="Hect_E3_ubiquitin_ligase"/>
</dbReference>
<dbReference type="PROSITE" id="PS00626">
    <property type="entry name" value="RCC1_2"/>
    <property type="match status" value="1"/>
</dbReference>
<dbReference type="GO" id="GO:0061630">
    <property type="term" value="F:ubiquitin protein ligase activity"/>
    <property type="evidence" value="ECO:0007669"/>
    <property type="project" value="UniProtKB-EC"/>
</dbReference>
<dbReference type="SUPFAM" id="SSF56204">
    <property type="entry name" value="Hect, E3 ligase catalytic domain"/>
    <property type="match status" value="1"/>
</dbReference>
<dbReference type="InterPro" id="IPR010606">
    <property type="entry name" value="Mib_Herc2"/>
</dbReference>
<dbReference type="InterPro" id="IPR021097">
    <property type="entry name" value="CPH_domain"/>
</dbReference>
<dbReference type="SUPFAM" id="SSF159034">
    <property type="entry name" value="Mib/herc2 domain-like"/>
    <property type="match status" value="1"/>
</dbReference>
<dbReference type="Gene3D" id="2.30.30.40">
    <property type="entry name" value="SH3 Domains"/>
    <property type="match status" value="1"/>
</dbReference>
<dbReference type="GO" id="GO:0046872">
    <property type="term" value="F:metal ion binding"/>
    <property type="evidence" value="ECO:0007669"/>
    <property type="project" value="InterPro"/>
</dbReference>
<dbReference type="EMBL" id="CABPRJ010001429">
    <property type="protein sequence ID" value="VVC35966.1"/>
    <property type="molecule type" value="Genomic_DNA"/>
</dbReference>
<comment type="catalytic activity">
    <reaction evidence="1">
        <text>S-ubiquitinyl-[E2 ubiquitin-conjugating enzyme]-L-cysteine + [acceptor protein]-L-lysine = [E2 ubiquitin-conjugating enzyme]-L-cysteine + N(6)-ubiquitinyl-[acceptor protein]-L-lysine.</text>
        <dbReference type="EC" id="2.3.2.26"/>
    </reaction>
</comment>
<dbReference type="InterPro" id="IPR004939">
    <property type="entry name" value="APC_su10/DOC_dom"/>
</dbReference>
<feature type="repeat" description="RCC1" evidence="11">
    <location>
        <begin position="2640"/>
        <end position="2693"/>
    </location>
</feature>
<organism evidence="14 15">
    <name type="scientific">Cinara cedri</name>
    <dbReference type="NCBI Taxonomy" id="506608"/>
    <lineage>
        <taxon>Eukaryota</taxon>
        <taxon>Metazoa</taxon>
        <taxon>Ecdysozoa</taxon>
        <taxon>Arthropoda</taxon>
        <taxon>Hexapoda</taxon>
        <taxon>Insecta</taxon>
        <taxon>Pterygota</taxon>
        <taxon>Neoptera</taxon>
        <taxon>Paraneoptera</taxon>
        <taxon>Hemiptera</taxon>
        <taxon>Sternorrhyncha</taxon>
        <taxon>Aphidomorpha</taxon>
        <taxon>Aphidoidea</taxon>
        <taxon>Aphididae</taxon>
        <taxon>Lachninae</taxon>
        <taxon>Cinara</taxon>
    </lineage>
</organism>
<feature type="repeat" description="RCC1" evidence="11">
    <location>
        <begin position="2904"/>
        <end position="2955"/>
    </location>
</feature>
<sequence>MSSKVEFILKQMISHDPKWRDIELHEALNENCVNSYWNEMIEDGELIPMEDSTFLHSRKDQSGRYYNGLWALNCPCKDDPSDMVCNCVSCQYDDNDTDELKSKQMFESLSWNPNCNSDKVKLLISVFAAEQQKLCEEICYSTLFFNRTQFRIAIASRYFGAFYRSFFLHSNLNNTQSIVMHQSCNNSKNTKNNTKDEEKMSLFAKIGTQTALNFSFGFLVSTWRSGNNFDLCTQMLKDAFEALQCVPDDYLVDESNVPTFWIETLERSSKFLFQVVNGNVNVPEKENINVDYIPNTDRQFALCLSLELGLQRKSLSQILQCVLMFFELGSCCDKVHSRHLHNLLTITLRRLNWIVNRIQSNFNYDVIHSNQDNVTKSFLRLYDDADNPEPTEMKQTAVMVLSYLDQIAITYLKLQQKMNDIKNKKNIVQYWGKSFYPETKNKVTSTLERLHIKSVVCSRNEILVITTSGTLHFISYSVDSMNFEEKIIMNVPVKSVDVYDETYLVVTQKGEVYSWGVNDFGALGHGKKYSTLSTPEQIAALSKITIIAVSCGKDFSAAVTEDGKLFMWGKILHGGNSCYIPELVKSISEWHISNVSCGASINNTLALSREGYVFSFEHRNSDKSCEDKSLNVIPSMIVFDYEIVSVYCHNDVNAVIDCVNNVFTWGKGNNNMLGHNNSFCVNRPKEVKFLSGKQVTALSLADDYILALTVTGQVYCWGQLINENTTQCRRVKCLMNRQVKKIACSSNQCFAWYDCEEFNIGTSTPFVTDLQIQTLNYLEQLLSNEFKEYNLYIDWPPSQQQECVLISVLHLLTLQFHSMINNNVSADTVGLIGNSKLLLNIRQTITELASNTKVINTIKFAAQKALEIGWLILFQTPNERANMLYTILQPLTSSNDESQSINSNQEFMINLITNSLLGDNILHTFLQKAIEREYNQNFEGPPKYNFEVSNISLCFIVSQLLNNYFNSLSMQIHKVKVPSNSLYQSPSLKFIMTFQRLLMISIYRQKMNKDDKCHKESGMNNQGAEILLSKYLSNFINRACQAIGLANHVASRSSKHYQIITKIINATGFDKLFMELLISLIMVHQKSPLFLQHIDWFNMFIPLFNVLDTFNMMTPNFEREEDDNLSWPGYSSYTCNTSYKNVEDILLIRKADLENHNRNGGRWVVFNKKVYDVQETRSSEMNYSFVSMLHSSSMYEHVLSEMPEETLQSRFVGNFLDPDEDIVEPIESNLTEPLLLDIHRTLGYFLGLHAHWLTSLPQPHSKYQCFDSWSSLLRAGIDSNSNNNYDECVKILILTYKESCKSAESHIQYGPDHPVEEIIQNVARVLVKHLNLNKNEITEKDSSIPFDIIFKMFGKVKIQILKMKQDSNLNYKETCSPILDRCRYLLNELCPVLSSKVITAQKLPIIKAESRWKTVINSVVSSIKTKKNVRNHKARNQHHPLQNISVDEENLKNIVSKSNKKCVPLQDNFKKGVFEQIQDTNDTKLITNKHNRIEISKIIVSFILSNVDIHEIRNLLNSEVDRCNLIQTGYELIFQLFKNPTSINSVKYCIISGWLSPLPKNHKFRNNNEVEFVTVTHKLKLLIAKCDFMRCALEEIKLLVSQIGKIQKSVGVRDKITNIKKMNWCRFAIATFGSITQILNGKESSLLINSGILPAINSIINTLDLAAKRPIEKINAKQIIYEEDLHKIKSLRGVDVIPYLKLGARVVRGDDWKWDLQDGSGEGQIVSKVGDDGWVRVLWDHGISNSYRMGKEGKYDLKLAPGLDTGDDDDSDCNVSCTNNGEIHENSMENPFDLLKCSMIKFLNCLALSSAVNSIENDNSIKILSKYYYNTLEKGWLSSNISNTILFHSEWINISLLKIISKISEEYKKQLACKQWIDILLSIISHSPTVTSLATQVQTIQLIKILVTSETIDSTTIKSLVETLMEVIGSSVLQSNSKYDVIDGKPLVPLTASCLNTIAEECILLLRTLYNSKFSNQKNATDLPSSFDSLIVLNLISATNYLANPTPDKNLFKLYSLSYSAMASLMVIGGFDNRPRIGGIVSIKEETEATVMNIEKRGKLKVLIHNTGKTESLFIKDIEHIPSCTISTDFITDSMIDTLTAMFSAVITNQSFKTVTGVSVNESFLCYQKALLAGIKVVSALLQNKVLLHKILTKVIMLNGENLFQVILFKAVQPSPIKPQYLKKELEEAAINLTQYLTVDTQSSSVRHSKWSKYFSKSTLNMLLAQLSDMGFNKQCVFSAIEAHGYTSLDALVSLLMEGKNESLSDITDTLSSYEDFSDRDESSTTEEYAENPTSNEKVIFKRRNDFDNVDGYAKYMQYAVDVGMIVRCCREYESIEVGCEGKVVKLVRDGGLHDLNVKVEWKSIGIVYWVRYIHIELVDYGTSCVETDSIFNNKFIDKIKMANDFIADKNIVLSNYPEKEEMSEFLLKCTSTAVESVLPNLFDWKADNYWTSEVANGNHWIKLEFQPNIVVHSLLLKLNNHNERFNPLFVIVNIGSNFNKMEEVNRVMINSSDRILQLLHSVNKCHKCIEIVLRTSKKICVISALKIDVVLLDQESVISSFMPQFDFDQEFPPKQEQDSKVKIDLEYSVYVWGLNDKGQLGGMFGSKVKRPTFNEALTALKPIQIVGGSKSLFIVSNEGKVFVCGDSSGGRLGIPFCGKVCSPRQVSGLSQFCIKAVAVHSGGKHAMALSLDGKVLSWGDGDDGKLGHGDTFTLDTPKIIEALLAKRVFYIACGSAHSAATTSDGELYTWGQGLYGRLGHGDETSQYIPKLVKEFVGKHIVQVACGSRDAQTLALDNAGNVYSWGDGDFGKLGRGGSDGCCTPQKVERLVGHRVVQIECGAQFSVALTATGQVWTWGKGEYYRLGLGRGEHVRRPTLVHQLKSITIDQISVGTLHCLAVSTQGEVYCWGDNDHGQQGNGTIDANQEPKVVINFSNIKINRVGCGSSQSIAWKCSELPLFMSDEPVKFTRVIDSMGTAALNENVESKIKIDCDQNDREKESLSRTILALDTAAAKQNALQHVLNALRISLAREIVLAALSSSSFDNVNINYEIIQSDQGGGEAPAPVLESIAVTPDSTENSLQMPSSLTVSTSSTLSSKATNTKSMVAATIKSKDQVIGLNDLSLLPLKPIDSFLNTLNEKDIRLLLDLTKLASVHRLGPTAESVLINTFTSFLHSNKHRKLVLEYFVSEMETIYSHCSFLVSPPSQHIVQESTHPYHDETYLSGYVNIPGAIALYIEFNQNCSTEKHKDTLTLMDGAENVISVRSGRDTEWSIPLFIQRGELHWKFMSDKSVNGWGWRFVVYPIMSLTRQSGTDREVLSRPSLTVVRSLLHICLKRCENEGVIRRLTVTLMLTLHLTTLGHEERIWCISILSEIFSSYRDLAHELFITPYGEGGIADVLVRTERLMFRQFDYEEVSVISGKQLCYSEYFKALVYMMKWVNTSLRNWQFDASWFVDYCFGIDVASALISRDKFSEEFINQVHRKIERIDLNYKKKHENIFISNRKFTKEHDEQLLQWLNSKPEDWNLTWGGSGQIVYVWGHNHRGQLAYMDPSQIKKPLLCDSLSALKPNQIIGGEQTMFAVTSNGKVYACGYTECGRLGISPRPRTPYIVTPQLVQGLDHIIKVAVNSGGRHCLALSSNGEVYAWGDGDDGKLGLGNRISHFKPQLVQSLSDKCIIDIACGGFHSAAVSRYGHLYTWGKGRYGRLGHGDYEDYLCPQLVKSLINYHVIKVACGSGDAQTLCITSDDNVWSWGDGDYGKLGHNISESCKLPCKIESLSGKGIIQIDCGSQFSIALSSNGTLYTWGKGDYFRLGHGSNEHIRKPKPVSGLNGMKVIQFATGSLHVLALTEDGEVYAWGDNDEGQLGDGTLYPISRPRPIAALKGKRIQQVGCGSAHSYAWASDEACHIENSTPKLIPLEYDLLQDFDLNDLRNRLVLLHHFSTIVNQTLLLFLPIRGEISLDTIRSYMVFPVKENIFKKVLQLTMVREQRHGPVFELNRIRSRKTRKSTCNDYTHTVFGQMVTNMDFLDEDSLFLYHRIWKVQFVGESVDDFGGGYSESIAEMCEELQNGSLPILIQTPNGREDTGTSRDCFIFNTSVTTKLHMKMFEFLGVLIGIAIRTGSPLSLNLAEPMWKLLCGMKLIPTDLIEIDKDYVPGLLYIRDLDGEDEFTNLDMPFGTTTSSGCSVILSTEHKNVTQYNKHEYLQACLNFRLQEFNKAVKAVREGMTRVIPVSLLSIFTSSELETMVCGSPEIPINMLLSVVTYKGVEAHDKLVQWFWEILGEFNNQERSLFLRFVWGRTRLPRTIEDFRGRDFVLHVMDRYSPPDNFLPESYTCFFLLKIPRYSSKDIMNEKLKYAIHFCKSIDTDDYARIALPRSMDGSYMDSDSIFSEDDP</sequence>
<dbReference type="Gene3D" id="3.30.2160.10">
    <property type="entry name" value="Hect, E3 ligase catalytic domain"/>
    <property type="match status" value="1"/>
</dbReference>
<evidence type="ECO:0000313" key="14">
    <source>
        <dbReference type="EMBL" id="VVC35966.1"/>
    </source>
</evidence>
<feature type="repeat" description="RCC1" evidence="11">
    <location>
        <begin position="3747"/>
        <end position="3798"/>
    </location>
</feature>
<evidence type="ECO:0000256" key="9">
    <source>
        <dbReference type="ARBA" id="ARBA00022786"/>
    </source>
</evidence>
<feature type="repeat" description="RCC1" evidence="11">
    <location>
        <begin position="660"/>
        <end position="711"/>
    </location>
</feature>
<feature type="domain" description="HECT" evidence="12">
    <location>
        <begin position="4030"/>
        <end position="4366"/>
    </location>
</feature>
<feature type="repeat" description="RCC1" evidence="11">
    <location>
        <begin position="3534"/>
        <end position="3585"/>
    </location>
</feature>
<dbReference type="PROSITE" id="PS50012">
    <property type="entry name" value="RCC1_3"/>
    <property type="match status" value="16"/>
</dbReference>
<dbReference type="SUPFAM" id="SSF50985">
    <property type="entry name" value="RCC1/BLIP-II"/>
    <property type="match status" value="3"/>
</dbReference>
<dbReference type="FunFam" id="3.30.2410.10:FF:000006">
    <property type="entry name" value="probable E3 ubiquitin-protein ligase HERC1 isoform X2"/>
    <property type="match status" value="1"/>
</dbReference>
<dbReference type="PRINTS" id="PR00633">
    <property type="entry name" value="RCCNDNSATION"/>
</dbReference>
<dbReference type="UniPathway" id="UPA00143"/>
<dbReference type="Pfam" id="PF00415">
    <property type="entry name" value="RCC1"/>
    <property type="match status" value="2"/>
</dbReference>
<dbReference type="Pfam" id="PF00632">
    <property type="entry name" value="HECT"/>
    <property type="match status" value="1"/>
</dbReference>
<evidence type="ECO:0000256" key="3">
    <source>
        <dbReference type="ARBA" id="ARBA00004906"/>
    </source>
</evidence>
<dbReference type="InterPro" id="IPR058923">
    <property type="entry name" value="RCC1-like_dom"/>
</dbReference>
<feature type="repeat" description="RCC1" evidence="11">
    <location>
        <begin position="2852"/>
        <end position="2903"/>
    </location>
</feature>
<dbReference type="Gene3D" id="3.90.1750.10">
    <property type="entry name" value="Hect, E3 ligase catalytic domains"/>
    <property type="match status" value="1"/>
</dbReference>